<organism evidence="4 5">
    <name type="scientific">Aerosakkonema funiforme FACHB-1375</name>
    <dbReference type="NCBI Taxonomy" id="2949571"/>
    <lineage>
        <taxon>Bacteria</taxon>
        <taxon>Bacillati</taxon>
        <taxon>Cyanobacteriota</taxon>
        <taxon>Cyanophyceae</taxon>
        <taxon>Oscillatoriophycideae</taxon>
        <taxon>Aerosakkonematales</taxon>
        <taxon>Aerosakkonemataceae</taxon>
        <taxon>Aerosakkonema</taxon>
    </lineage>
</organism>
<dbReference type="Pfam" id="PF02171">
    <property type="entry name" value="Piwi"/>
    <property type="match status" value="1"/>
</dbReference>
<dbReference type="RefSeq" id="WP_190470757.1">
    <property type="nucleotide sequence ID" value="NZ_JACJPW010000082.1"/>
</dbReference>
<accession>A0A926VIA6</accession>
<protein>
    <recommendedName>
        <fullName evidence="2">Protein argonaute</fullName>
    </recommendedName>
</protein>
<reference evidence="4" key="1">
    <citation type="journal article" date="2015" name="ISME J.">
        <title>Draft Genome Sequence of Streptomyces incarnatus NRRL8089, which Produces the Nucleoside Antibiotic Sinefungin.</title>
        <authorList>
            <person name="Oshima K."/>
            <person name="Hattori M."/>
            <person name="Shimizu H."/>
            <person name="Fukuda K."/>
            <person name="Nemoto M."/>
            <person name="Inagaki K."/>
            <person name="Tamura T."/>
        </authorList>
    </citation>
    <scope>NUCLEOTIDE SEQUENCE</scope>
    <source>
        <strain evidence="4">FACHB-1375</strain>
    </source>
</reference>
<dbReference type="PROSITE" id="PS50822">
    <property type="entry name" value="PIWI"/>
    <property type="match status" value="1"/>
</dbReference>
<gene>
    <name evidence="4" type="ORF">H6G03_25700</name>
</gene>
<dbReference type="InterPro" id="IPR036397">
    <property type="entry name" value="RNaseH_sf"/>
</dbReference>
<comment type="caution">
    <text evidence="4">The sequence shown here is derived from an EMBL/GenBank/DDBJ whole genome shotgun (WGS) entry which is preliminary data.</text>
</comment>
<dbReference type="EMBL" id="JACJPW010000082">
    <property type="protein sequence ID" value="MBD2184420.1"/>
    <property type="molecule type" value="Genomic_DNA"/>
</dbReference>
<keyword evidence="5" id="KW-1185">Reference proteome</keyword>
<dbReference type="SMART" id="SM00950">
    <property type="entry name" value="Piwi"/>
    <property type="match status" value="1"/>
</dbReference>
<evidence type="ECO:0000256" key="2">
    <source>
        <dbReference type="ARBA" id="ARBA00035032"/>
    </source>
</evidence>
<proteinExistence type="inferred from homology"/>
<dbReference type="Proteomes" id="UP000641646">
    <property type="component" value="Unassembled WGS sequence"/>
</dbReference>
<sequence length="731" mass="83425">MVDSSVEQYASEIFTFAFQADPRIGCFSLTPTVTKELRNKISYHLGNLLNLTVIYHESLFWVMVHPNAEVPKKSVWQDTLNTVCEKLKKDYGDHQYEIEWQQVHPPYQPIILSNLVAQLLRDRHPFKTINVLNNNYIQVTRTCDVKAEPLCLSEVEYPGVCLTAKTQVTSLYNLATFYNQHPQKANREFLVGLEVQEERGSVGIIITLAGIVKDMRQEFSERDDLKPNTKLAWKNAPDDELVVTIKYNRGIKHYCYPLSALFLYLDDSNCQSLGIDYTKIYEAQKIHCAKRQPLMKEFLDTAQKFLASYQINLNRDNVNEHYQKLFLAYPNKPFSQTQLLFGNNGITKASNYILDGLKEGKVYQRIIPDDKVIQIGILQLCNGDVSIFIKQLKERLQTYGFLSEISNHITETLSGSPFQQRAVADQKAVDLAYETDLVIIFLPTYDRSHDEIEGGSLYHRLTQRLLRMQKPKQVIYQDTLKQNPKYVLNQVVPGIIAKLGNTPYILAKPLKIADFFIGLDVSRKPKKNLPGSMNACASVCVYGNQGQFIGYQVEPGVIEGEVIPANLLENCLSNPELRGKRVLIYRDGLFRGDEIEHLVNWSSTQKSKLILVECRKSGNPRLYRWNSQSKRISPPPQALGMLLPRNQLILVTTEVSEKIGLAKPLRLTVRPEGESANMTSLMHATLCLTLLHYGSLRKPRLPIPLYGADLLSYLNLQGVLTHNLYGNYQFW</sequence>
<evidence type="ECO:0000256" key="1">
    <source>
        <dbReference type="ARBA" id="ARBA00035012"/>
    </source>
</evidence>
<comment type="similarity">
    <text evidence="1">Belongs to the argonaute family. Long pAgo subfamily.</text>
</comment>
<dbReference type="AlphaFoldDB" id="A0A926VIA6"/>
<dbReference type="GO" id="GO:0003676">
    <property type="term" value="F:nucleic acid binding"/>
    <property type="evidence" value="ECO:0007669"/>
    <property type="project" value="InterPro"/>
</dbReference>
<dbReference type="InterPro" id="IPR003165">
    <property type="entry name" value="Piwi"/>
</dbReference>
<evidence type="ECO:0000259" key="3">
    <source>
        <dbReference type="PROSITE" id="PS50822"/>
    </source>
</evidence>
<dbReference type="SUPFAM" id="SSF53098">
    <property type="entry name" value="Ribonuclease H-like"/>
    <property type="match status" value="1"/>
</dbReference>
<evidence type="ECO:0000313" key="5">
    <source>
        <dbReference type="Proteomes" id="UP000641646"/>
    </source>
</evidence>
<name>A0A926VIA6_9CYAN</name>
<evidence type="ECO:0000313" key="4">
    <source>
        <dbReference type="EMBL" id="MBD2184420.1"/>
    </source>
</evidence>
<dbReference type="InterPro" id="IPR012337">
    <property type="entry name" value="RNaseH-like_sf"/>
</dbReference>
<feature type="domain" description="Piwi" evidence="3">
    <location>
        <begin position="437"/>
        <end position="720"/>
    </location>
</feature>
<dbReference type="Gene3D" id="3.40.50.2300">
    <property type="match status" value="1"/>
</dbReference>
<reference evidence="4" key="2">
    <citation type="submission" date="2020-08" db="EMBL/GenBank/DDBJ databases">
        <authorList>
            <person name="Chen M."/>
            <person name="Teng W."/>
            <person name="Zhao L."/>
            <person name="Hu C."/>
            <person name="Zhou Y."/>
            <person name="Han B."/>
            <person name="Song L."/>
            <person name="Shu W."/>
        </authorList>
    </citation>
    <scope>NUCLEOTIDE SEQUENCE</scope>
    <source>
        <strain evidence="4">FACHB-1375</strain>
    </source>
</reference>
<dbReference type="Gene3D" id="3.30.420.10">
    <property type="entry name" value="Ribonuclease H-like superfamily/Ribonuclease H"/>
    <property type="match status" value="1"/>
</dbReference>